<feature type="compositionally biased region" description="Basic and acidic residues" evidence="2">
    <location>
        <begin position="25"/>
        <end position="36"/>
    </location>
</feature>
<feature type="compositionally biased region" description="Polar residues" evidence="2">
    <location>
        <begin position="10"/>
        <end position="24"/>
    </location>
</feature>
<keyword evidence="1" id="KW-0175">Coiled coil</keyword>
<comment type="caution">
    <text evidence="3">The sequence shown here is derived from an EMBL/GenBank/DDBJ whole genome shotgun (WGS) entry which is preliminary data.</text>
</comment>
<gene>
    <name evidence="3" type="ORF">LZ480_14890</name>
</gene>
<keyword evidence="4" id="KW-1185">Reference proteome</keyword>
<proteinExistence type="predicted"/>
<feature type="coiled-coil region" evidence="1">
    <location>
        <begin position="43"/>
        <end position="70"/>
    </location>
</feature>
<evidence type="ECO:0000256" key="2">
    <source>
        <dbReference type="SAM" id="MobiDB-lite"/>
    </source>
</evidence>
<evidence type="ECO:0000313" key="3">
    <source>
        <dbReference type="EMBL" id="MCH7323161.1"/>
    </source>
</evidence>
<dbReference type="Proteomes" id="UP001316087">
    <property type="component" value="Unassembled WGS sequence"/>
</dbReference>
<reference evidence="3 4" key="1">
    <citation type="submission" date="2022-03" db="EMBL/GenBank/DDBJ databases">
        <authorList>
            <person name="Jo J.-H."/>
            <person name="Im W.-T."/>
        </authorList>
    </citation>
    <scope>NUCLEOTIDE SEQUENCE [LARGE SCALE GENOMIC DNA]</scope>
    <source>
        <strain evidence="3 4">MA9</strain>
    </source>
</reference>
<accession>A0ABS9UFL6</accession>
<dbReference type="RefSeq" id="WP_241370333.1">
    <property type="nucleotide sequence ID" value="NZ_JAKZFC010000006.1"/>
</dbReference>
<feature type="region of interest" description="Disordered" evidence="2">
    <location>
        <begin position="1"/>
        <end position="36"/>
    </location>
</feature>
<evidence type="ECO:0000313" key="4">
    <source>
        <dbReference type="Proteomes" id="UP001316087"/>
    </source>
</evidence>
<name>A0ABS9UFL6_9BACL</name>
<sequence length="95" mass="10866">MAKKRAGTPSWKQNHPSTLLSNSVERSDRAVKQAMSHPEEIAVEHAFHSIERTENALHNAEQRQEHLDIVGQNKGKLSEIKQQLHEVQENLRDPN</sequence>
<protein>
    <submittedName>
        <fullName evidence="3">Uncharacterized protein</fullName>
    </submittedName>
</protein>
<evidence type="ECO:0000256" key="1">
    <source>
        <dbReference type="SAM" id="Coils"/>
    </source>
</evidence>
<dbReference type="EMBL" id="JAKZFC010000006">
    <property type="protein sequence ID" value="MCH7323161.1"/>
    <property type="molecule type" value="Genomic_DNA"/>
</dbReference>
<organism evidence="3 4">
    <name type="scientific">Solibacillus palustris</name>
    <dbReference type="NCBI Taxonomy" id="2908203"/>
    <lineage>
        <taxon>Bacteria</taxon>
        <taxon>Bacillati</taxon>
        <taxon>Bacillota</taxon>
        <taxon>Bacilli</taxon>
        <taxon>Bacillales</taxon>
        <taxon>Caryophanaceae</taxon>
        <taxon>Solibacillus</taxon>
    </lineage>
</organism>